<dbReference type="EMBL" id="LFZN01000195">
    <property type="protein sequence ID" value="KXS95880.1"/>
    <property type="molecule type" value="Genomic_DNA"/>
</dbReference>
<evidence type="ECO:0000313" key="2">
    <source>
        <dbReference type="EMBL" id="KXS95880.1"/>
    </source>
</evidence>
<accession>A0A139H087</accession>
<organism evidence="2 3">
    <name type="scientific">Pseudocercospora eumusae</name>
    <dbReference type="NCBI Taxonomy" id="321146"/>
    <lineage>
        <taxon>Eukaryota</taxon>
        <taxon>Fungi</taxon>
        <taxon>Dikarya</taxon>
        <taxon>Ascomycota</taxon>
        <taxon>Pezizomycotina</taxon>
        <taxon>Dothideomycetes</taxon>
        <taxon>Dothideomycetidae</taxon>
        <taxon>Mycosphaerellales</taxon>
        <taxon>Mycosphaerellaceae</taxon>
        <taxon>Pseudocercospora</taxon>
    </lineage>
</organism>
<evidence type="ECO:0000313" key="3">
    <source>
        <dbReference type="Proteomes" id="UP000070133"/>
    </source>
</evidence>
<sequence>MDNSSVFHNQLEPAANQSRNVVESGSMDRSLASNNYNSTGNFVGLYVHDASNHNVDFSSHAVLDFSSNADLDFDSAQAIPRTATSQSIPTYPLPTIPTLHFPFALMSQQTISLQPPRDRSSISQRHRYQYWQLPTPPTTIPSHPPTTTRYSTHMPLNGTPNQDRKQRHAVYQDVGD</sequence>
<dbReference type="Proteomes" id="UP000070133">
    <property type="component" value="Unassembled WGS sequence"/>
</dbReference>
<dbReference type="AlphaFoldDB" id="A0A139H087"/>
<gene>
    <name evidence="2" type="ORF">AC578_9955</name>
</gene>
<protein>
    <submittedName>
        <fullName evidence="2">Uncharacterized protein</fullName>
    </submittedName>
</protein>
<proteinExistence type="predicted"/>
<keyword evidence="3" id="KW-1185">Reference proteome</keyword>
<comment type="caution">
    <text evidence="2">The sequence shown here is derived from an EMBL/GenBank/DDBJ whole genome shotgun (WGS) entry which is preliminary data.</text>
</comment>
<evidence type="ECO:0000256" key="1">
    <source>
        <dbReference type="SAM" id="MobiDB-lite"/>
    </source>
</evidence>
<feature type="compositionally biased region" description="Pro residues" evidence="1">
    <location>
        <begin position="134"/>
        <end position="144"/>
    </location>
</feature>
<name>A0A139H087_9PEZI</name>
<feature type="region of interest" description="Disordered" evidence="1">
    <location>
        <begin position="1"/>
        <end position="26"/>
    </location>
</feature>
<feature type="region of interest" description="Disordered" evidence="1">
    <location>
        <begin position="133"/>
        <end position="176"/>
    </location>
</feature>
<reference evidence="2 3" key="1">
    <citation type="submission" date="2015-07" db="EMBL/GenBank/DDBJ databases">
        <title>Comparative genomics of the Sigatoka disease complex on banana suggests a link between parallel evolutionary changes in Pseudocercospora fijiensis and Pseudocercospora eumusae and increased virulence on the banana host.</title>
        <authorList>
            <person name="Chang T.-C."/>
            <person name="Salvucci A."/>
            <person name="Crous P.W."/>
            <person name="Stergiopoulos I."/>
        </authorList>
    </citation>
    <scope>NUCLEOTIDE SEQUENCE [LARGE SCALE GENOMIC DNA]</scope>
    <source>
        <strain evidence="2 3">CBS 114824</strain>
    </source>
</reference>